<proteinExistence type="predicted"/>
<protein>
    <submittedName>
        <fullName evidence="1">Uncharacterized protein</fullName>
    </submittedName>
</protein>
<evidence type="ECO:0000313" key="1">
    <source>
        <dbReference type="EMBL" id="CRY97402.1"/>
    </source>
</evidence>
<organism evidence="1">
    <name type="scientific">uncultured prokaryote</name>
    <dbReference type="NCBI Taxonomy" id="198431"/>
    <lineage>
        <taxon>unclassified sequences</taxon>
        <taxon>environmental samples</taxon>
    </lineage>
</organism>
<dbReference type="AlphaFoldDB" id="A0A0H5QNS7"/>
<sequence length="197" mass="20884">MMRVNAQWTGEQGAPYFTTVHFGGEETNANAQDAASRFAVFLNTIKAMYTNKLTVQVNPTVLFVNPETGVAFDAAATSTGPATGTGSDGLLPPANQGMVRLGTSSYAGGRAVRGRLFIPGPTKGYDTDGKPYPAYRSALKTAAETMIAGAAADGAPFVIWSSPREATNKLPARDGFISNVTTADTWTQWAILRSRRD</sequence>
<reference evidence="1" key="2">
    <citation type="submission" date="2015-07" db="EMBL/GenBank/DDBJ databases">
        <title>Plasmids, circular viruses and viroids from rat gut.</title>
        <authorList>
            <person name="Jorgensen T.J."/>
            <person name="Hansen M.A."/>
            <person name="Xu Z."/>
            <person name="Tabak M.A."/>
            <person name="Sorensen S.J."/>
            <person name="Hansen L.H."/>
        </authorList>
    </citation>
    <scope>NUCLEOTIDE SEQUENCE</scope>
    <source>
        <strain evidence="1">RGFK1529</strain>
    </source>
</reference>
<name>A0A0H5QNS7_9ZZZZ</name>
<dbReference type="EMBL" id="LN854064">
    <property type="protein sequence ID" value="CRY97402.1"/>
    <property type="molecule type" value="Genomic_DNA"/>
</dbReference>
<reference evidence="1" key="1">
    <citation type="submission" date="2015-06" db="EMBL/GenBank/DDBJ databases">
        <authorList>
            <person name="Joergensen T."/>
        </authorList>
    </citation>
    <scope>NUCLEOTIDE SEQUENCE</scope>
    <source>
        <strain evidence="1">RGFK1529</strain>
    </source>
</reference>
<accession>A0A0H5QNS7</accession>